<evidence type="ECO:0000256" key="1">
    <source>
        <dbReference type="SAM" id="MobiDB-lite"/>
    </source>
</evidence>
<feature type="compositionally biased region" description="Basic and acidic residues" evidence="1">
    <location>
        <begin position="176"/>
        <end position="197"/>
    </location>
</feature>
<name>A0A1I5XGI6_9PSEU</name>
<organism evidence="2 3">
    <name type="scientific">Amycolatopsis rubida</name>
    <dbReference type="NCBI Taxonomy" id="112413"/>
    <lineage>
        <taxon>Bacteria</taxon>
        <taxon>Bacillati</taxon>
        <taxon>Actinomycetota</taxon>
        <taxon>Actinomycetes</taxon>
        <taxon>Pseudonocardiales</taxon>
        <taxon>Pseudonocardiaceae</taxon>
        <taxon>Amycolatopsis</taxon>
    </lineage>
</organism>
<reference evidence="3" key="1">
    <citation type="submission" date="2016-10" db="EMBL/GenBank/DDBJ databases">
        <authorList>
            <person name="Varghese N."/>
            <person name="Submissions S."/>
        </authorList>
    </citation>
    <scope>NUCLEOTIDE SEQUENCE [LARGE SCALE GENOMIC DNA]</scope>
    <source>
        <strain evidence="3">DSM 44637</strain>
    </source>
</reference>
<proteinExistence type="predicted"/>
<protein>
    <submittedName>
        <fullName evidence="2">Uncharacterized protein</fullName>
    </submittedName>
</protein>
<feature type="compositionally biased region" description="Low complexity" evidence="1">
    <location>
        <begin position="272"/>
        <end position="287"/>
    </location>
</feature>
<evidence type="ECO:0000313" key="2">
    <source>
        <dbReference type="EMBL" id="SFQ31044.1"/>
    </source>
</evidence>
<dbReference type="EMBL" id="FOWC01000010">
    <property type="protein sequence ID" value="SFQ31044.1"/>
    <property type="molecule type" value="Genomic_DNA"/>
</dbReference>
<dbReference type="AlphaFoldDB" id="A0A1I5XGI6"/>
<feature type="region of interest" description="Disordered" evidence="1">
    <location>
        <begin position="171"/>
        <end position="200"/>
    </location>
</feature>
<dbReference type="OrthoDB" id="9887293at2"/>
<dbReference type="RefSeq" id="WP_143132560.1">
    <property type="nucleotide sequence ID" value="NZ_FOWC01000010.1"/>
</dbReference>
<feature type="region of interest" description="Disordered" evidence="1">
    <location>
        <begin position="264"/>
        <end position="318"/>
    </location>
</feature>
<dbReference type="Proteomes" id="UP000199137">
    <property type="component" value="Unassembled WGS sequence"/>
</dbReference>
<sequence length="318" mass="35137">MTQPGYEVAFEGFAGWPVFEYTAWLRNQAEFADAGIDDYYIRLNGTWHADFATEQLLRMRDIPDWRPFDPQAEVQRYNPEPRHAQGTQAEHDLAHYTSAFIDRLAQKAELLRDVQQGRPVPALDVAEELEAPDRGERIRKHAAVLPAADVRAVADELDDLARALSHKTGVRLPRALSEKERGREQETQDRAQGENDRPAPVTAGAELERRLDAALDAGFGRVAEMRPNGTLRWTRQPLAERARAALRKDALGNDRLLKALLRSFPPDRDGAQDAAAADAAGPAQTPQEPAKPARAARPGTAASRHGGPAHPPNTGRAR</sequence>
<gene>
    <name evidence="2" type="ORF">SAMN05421854_110215</name>
</gene>
<dbReference type="STRING" id="112413.SAMN05421854_110215"/>
<evidence type="ECO:0000313" key="3">
    <source>
        <dbReference type="Proteomes" id="UP000199137"/>
    </source>
</evidence>
<accession>A0A1I5XGI6</accession>